<reference evidence="2" key="1">
    <citation type="submission" date="2020-02" db="EMBL/GenBank/DDBJ databases">
        <authorList>
            <person name="Meier V. D."/>
        </authorList>
    </citation>
    <scope>NUCLEOTIDE SEQUENCE</scope>
    <source>
        <strain evidence="2">AVDCRST_MAG23</strain>
    </source>
</reference>
<name>A0A6J4U8J8_9SPHN</name>
<dbReference type="EMBL" id="CADCWD010000071">
    <property type="protein sequence ID" value="CAA9541475.1"/>
    <property type="molecule type" value="Genomic_DNA"/>
</dbReference>
<accession>A0A6J4U8J8</accession>
<organism evidence="2">
    <name type="scientific">uncultured Sphingosinicella sp</name>
    <dbReference type="NCBI Taxonomy" id="478748"/>
    <lineage>
        <taxon>Bacteria</taxon>
        <taxon>Pseudomonadati</taxon>
        <taxon>Pseudomonadota</taxon>
        <taxon>Alphaproteobacteria</taxon>
        <taxon>Sphingomonadales</taxon>
        <taxon>Sphingosinicellaceae</taxon>
        <taxon>Sphingosinicella</taxon>
        <taxon>environmental samples</taxon>
    </lineage>
</organism>
<evidence type="ECO:0000256" key="1">
    <source>
        <dbReference type="SAM" id="MobiDB-lite"/>
    </source>
</evidence>
<protein>
    <submittedName>
        <fullName evidence="2">DNA recombination and repair protein RecF</fullName>
    </submittedName>
</protein>
<proteinExistence type="predicted"/>
<gene>
    <name evidence="2" type="ORF">AVDCRST_MAG23-2107</name>
</gene>
<feature type="non-terminal residue" evidence="2">
    <location>
        <position position="88"/>
    </location>
</feature>
<sequence>GTRAGDRCAHGRKWRGQDERARSRVAALAGAGPTRRQSPGDGEQRRRWRVRRCGEAWGSGPWHRHYRCCARTAAGADQRRAGFGDFAG</sequence>
<feature type="non-terminal residue" evidence="2">
    <location>
        <position position="1"/>
    </location>
</feature>
<dbReference type="AlphaFoldDB" id="A0A6J4U8J8"/>
<evidence type="ECO:0000313" key="2">
    <source>
        <dbReference type="EMBL" id="CAA9541475.1"/>
    </source>
</evidence>
<feature type="region of interest" description="Disordered" evidence="1">
    <location>
        <begin position="1"/>
        <end position="47"/>
    </location>
</feature>
<feature type="compositionally biased region" description="Basic and acidic residues" evidence="1">
    <location>
        <begin position="1"/>
        <end position="22"/>
    </location>
</feature>